<sequence length="106" mass="12553">MQHSEQEYPAYDCLFLRIALANSKHSMHLLYFHLPSQCLKATHKMTAMAPTNDYDIDLQRKQECHREYGQRIYAQTECTTEIIRRRLWLDSYTAHAIILHHTAYGV</sequence>
<dbReference type="EMBL" id="JPKZ01000761">
    <property type="protein sequence ID" value="KHN85499.1"/>
    <property type="molecule type" value="Genomic_DNA"/>
</dbReference>
<gene>
    <name evidence="1" type="ORF">Tcan_00970</name>
</gene>
<accession>A0A0B2VVP4</accession>
<comment type="caution">
    <text evidence="1">The sequence shown here is derived from an EMBL/GenBank/DDBJ whole genome shotgun (WGS) entry which is preliminary data.</text>
</comment>
<feature type="non-terminal residue" evidence="1">
    <location>
        <position position="106"/>
    </location>
</feature>
<proteinExistence type="predicted"/>
<dbReference type="AlphaFoldDB" id="A0A0B2VVP4"/>
<keyword evidence="2" id="KW-1185">Reference proteome</keyword>
<name>A0A0B2VVP4_TOXCA</name>
<reference evidence="1 2" key="1">
    <citation type="submission" date="2014-11" db="EMBL/GenBank/DDBJ databases">
        <title>Genetic blueprint of the zoonotic pathogen Toxocara canis.</title>
        <authorList>
            <person name="Zhu X.-Q."/>
            <person name="Korhonen P.K."/>
            <person name="Cai H."/>
            <person name="Young N.D."/>
            <person name="Nejsum P."/>
            <person name="von Samson-Himmelstjerna G."/>
            <person name="Boag P.R."/>
            <person name="Tan P."/>
            <person name="Li Q."/>
            <person name="Min J."/>
            <person name="Yang Y."/>
            <person name="Wang X."/>
            <person name="Fang X."/>
            <person name="Hall R.S."/>
            <person name="Hofmann A."/>
            <person name="Sternberg P.W."/>
            <person name="Jex A.R."/>
            <person name="Gasser R.B."/>
        </authorList>
    </citation>
    <scope>NUCLEOTIDE SEQUENCE [LARGE SCALE GENOMIC DNA]</scope>
    <source>
        <strain evidence="1">PN_DK_2014</strain>
    </source>
</reference>
<protein>
    <submittedName>
        <fullName evidence="1">Uncharacterized protein</fullName>
    </submittedName>
</protein>
<evidence type="ECO:0000313" key="2">
    <source>
        <dbReference type="Proteomes" id="UP000031036"/>
    </source>
</evidence>
<dbReference type="Proteomes" id="UP000031036">
    <property type="component" value="Unassembled WGS sequence"/>
</dbReference>
<evidence type="ECO:0000313" key="1">
    <source>
        <dbReference type="EMBL" id="KHN85499.1"/>
    </source>
</evidence>
<organism evidence="1 2">
    <name type="scientific">Toxocara canis</name>
    <name type="common">Canine roundworm</name>
    <dbReference type="NCBI Taxonomy" id="6265"/>
    <lineage>
        <taxon>Eukaryota</taxon>
        <taxon>Metazoa</taxon>
        <taxon>Ecdysozoa</taxon>
        <taxon>Nematoda</taxon>
        <taxon>Chromadorea</taxon>
        <taxon>Rhabditida</taxon>
        <taxon>Spirurina</taxon>
        <taxon>Ascaridomorpha</taxon>
        <taxon>Ascaridoidea</taxon>
        <taxon>Toxocaridae</taxon>
        <taxon>Toxocara</taxon>
    </lineage>
</organism>